<feature type="signal peptide" evidence="1">
    <location>
        <begin position="1"/>
        <end position="23"/>
    </location>
</feature>
<reference evidence="2" key="1">
    <citation type="journal article" date="2023" name="IScience">
        <title>Live-bearing cockroach genome reveals convergent evolutionary mechanisms linked to viviparity in insects and beyond.</title>
        <authorList>
            <person name="Fouks B."/>
            <person name="Harrison M.C."/>
            <person name="Mikhailova A.A."/>
            <person name="Marchal E."/>
            <person name="English S."/>
            <person name="Carruthers M."/>
            <person name="Jennings E.C."/>
            <person name="Chiamaka E.L."/>
            <person name="Frigard R.A."/>
            <person name="Pippel M."/>
            <person name="Attardo G.M."/>
            <person name="Benoit J.B."/>
            <person name="Bornberg-Bauer E."/>
            <person name="Tobe S.S."/>
        </authorList>
    </citation>
    <scope>NUCLEOTIDE SEQUENCE</scope>
    <source>
        <strain evidence="2">Stay&amp;Tobe</strain>
    </source>
</reference>
<name>A0AAD7ZW66_DIPPU</name>
<feature type="chain" id="PRO_5042139062" evidence="1">
    <location>
        <begin position="24"/>
        <end position="104"/>
    </location>
</feature>
<protein>
    <submittedName>
        <fullName evidence="2">Uncharacterized protein</fullName>
    </submittedName>
</protein>
<evidence type="ECO:0000256" key="1">
    <source>
        <dbReference type="SAM" id="SignalP"/>
    </source>
</evidence>
<comment type="caution">
    <text evidence="2">The sequence shown here is derived from an EMBL/GenBank/DDBJ whole genome shotgun (WGS) entry which is preliminary data.</text>
</comment>
<accession>A0AAD7ZW66</accession>
<dbReference type="Proteomes" id="UP001233999">
    <property type="component" value="Unassembled WGS sequence"/>
</dbReference>
<organism evidence="2 3">
    <name type="scientific">Diploptera punctata</name>
    <name type="common">Pacific beetle cockroach</name>
    <dbReference type="NCBI Taxonomy" id="6984"/>
    <lineage>
        <taxon>Eukaryota</taxon>
        <taxon>Metazoa</taxon>
        <taxon>Ecdysozoa</taxon>
        <taxon>Arthropoda</taxon>
        <taxon>Hexapoda</taxon>
        <taxon>Insecta</taxon>
        <taxon>Pterygota</taxon>
        <taxon>Neoptera</taxon>
        <taxon>Polyneoptera</taxon>
        <taxon>Dictyoptera</taxon>
        <taxon>Blattodea</taxon>
        <taxon>Blaberoidea</taxon>
        <taxon>Blaberidae</taxon>
        <taxon>Diplopterinae</taxon>
        <taxon>Diploptera</taxon>
    </lineage>
</organism>
<proteinExistence type="predicted"/>
<evidence type="ECO:0000313" key="2">
    <source>
        <dbReference type="EMBL" id="KAJ9586913.1"/>
    </source>
</evidence>
<keyword evidence="3" id="KW-1185">Reference proteome</keyword>
<gene>
    <name evidence="2" type="ORF">L9F63_019489</name>
</gene>
<sequence length="104" mass="11233">MKGTTIIVFVLLLEIFLSSPALGDTVVDDKDGFAREKRWGPNCGGPGDCPPHHCSRDDGVLVGYCCGCAQPGDRVPIPCPPFLHCPPNSISLCSHYNYMMDCCC</sequence>
<dbReference type="EMBL" id="JASPKZ010006824">
    <property type="protein sequence ID" value="KAJ9586913.1"/>
    <property type="molecule type" value="Genomic_DNA"/>
</dbReference>
<dbReference type="AlphaFoldDB" id="A0AAD7ZW66"/>
<evidence type="ECO:0000313" key="3">
    <source>
        <dbReference type="Proteomes" id="UP001233999"/>
    </source>
</evidence>
<keyword evidence="1" id="KW-0732">Signal</keyword>
<reference evidence="2" key="2">
    <citation type="submission" date="2023-05" db="EMBL/GenBank/DDBJ databases">
        <authorList>
            <person name="Fouks B."/>
        </authorList>
    </citation>
    <scope>NUCLEOTIDE SEQUENCE</scope>
    <source>
        <strain evidence="2">Stay&amp;Tobe</strain>
        <tissue evidence="2">Testes</tissue>
    </source>
</reference>